<name>A0ABU0JDI0_9HYPH</name>
<dbReference type="Proteomes" id="UP001242480">
    <property type="component" value="Unassembled WGS sequence"/>
</dbReference>
<sequence>MSDRAAFTRRRAPNLTGDAARWILAGVAALAALSLGAASARPVGEDPCFLAAGAEQGAGLPRAPWRARLDRDVAVYLIKHAQRACHRLEGLARGDARFAEGGSPDAGLAAVAGLLRGGILEPVYRSYPALRGQDLSDRPTTALDATPVPRQGGDRSGTPRFGLMIRPSRLARPTAVRLLRAADGAQAAFGKIAADRLKSTDLAKAEELIRVLSDVIAEIGFISSPAYAAFPDLWRAQVRRTMAETPPRTAASDASFRKAARAAGIVHVSERALSAIRCMLALSLRDGGSRDQLATIVWSKGGQARGPGDTAWKELPPGPQMGLYSRRQIPPDIIRRIGGVDIVFMDDDPPRMAGKTIDFENGRLVLKEP</sequence>
<gene>
    <name evidence="2" type="ORF">QO011_004700</name>
</gene>
<organism evidence="2 3">
    <name type="scientific">Labrys wisconsinensis</name>
    <dbReference type="NCBI Taxonomy" id="425677"/>
    <lineage>
        <taxon>Bacteria</taxon>
        <taxon>Pseudomonadati</taxon>
        <taxon>Pseudomonadota</taxon>
        <taxon>Alphaproteobacteria</taxon>
        <taxon>Hyphomicrobiales</taxon>
        <taxon>Xanthobacteraceae</taxon>
        <taxon>Labrys</taxon>
    </lineage>
</organism>
<protein>
    <recommendedName>
        <fullName evidence="4">Histidine phosphatase family protein</fullName>
    </recommendedName>
</protein>
<keyword evidence="3" id="KW-1185">Reference proteome</keyword>
<evidence type="ECO:0000256" key="1">
    <source>
        <dbReference type="SAM" id="MobiDB-lite"/>
    </source>
</evidence>
<evidence type="ECO:0000313" key="2">
    <source>
        <dbReference type="EMBL" id="MDQ0471675.1"/>
    </source>
</evidence>
<evidence type="ECO:0000313" key="3">
    <source>
        <dbReference type="Proteomes" id="UP001242480"/>
    </source>
</evidence>
<accession>A0ABU0JDI0</accession>
<dbReference type="EMBL" id="JAUSVX010000009">
    <property type="protein sequence ID" value="MDQ0471675.1"/>
    <property type="molecule type" value="Genomic_DNA"/>
</dbReference>
<proteinExistence type="predicted"/>
<reference evidence="2 3" key="1">
    <citation type="submission" date="2023-07" db="EMBL/GenBank/DDBJ databases">
        <title>Genomic Encyclopedia of Type Strains, Phase IV (KMG-IV): sequencing the most valuable type-strain genomes for metagenomic binning, comparative biology and taxonomic classification.</title>
        <authorList>
            <person name="Goeker M."/>
        </authorList>
    </citation>
    <scope>NUCLEOTIDE SEQUENCE [LARGE SCALE GENOMIC DNA]</scope>
    <source>
        <strain evidence="2 3">DSM 19619</strain>
    </source>
</reference>
<dbReference type="RefSeq" id="WP_307277236.1">
    <property type="nucleotide sequence ID" value="NZ_JAUSVX010000009.1"/>
</dbReference>
<feature type="region of interest" description="Disordered" evidence="1">
    <location>
        <begin position="131"/>
        <end position="161"/>
    </location>
</feature>
<comment type="caution">
    <text evidence="2">The sequence shown here is derived from an EMBL/GenBank/DDBJ whole genome shotgun (WGS) entry which is preliminary data.</text>
</comment>
<evidence type="ECO:0008006" key="4">
    <source>
        <dbReference type="Google" id="ProtNLM"/>
    </source>
</evidence>